<protein>
    <submittedName>
        <fullName evidence="2">Transcription factor Adf-1</fullName>
    </submittedName>
</protein>
<evidence type="ECO:0000259" key="1">
    <source>
        <dbReference type="PROSITE" id="PS51029"/>
    </source>
</evidence>
<dbReference type="SUPFAM" id="SSF53098">
    <property type="entry name" value="Ribonuclease H-like"/>
    <property type="match status" value="1"/>
</dbReference>
<dbReference type="GO" id="GO:0006357">
    <property type="term" value="P:regulation of transcription by RNA polymerase II"/>
    <property type="evidence" value="ECO:0007669"/>
    <property type="project" value="TreeGrafter"/>
</dbReference>
<accession>A0AAD9BTK1</accession>
<dbReference type="InterPro" id="IPR008906">
    <property type="entry name" value="HATC_C_dom"/>
</dbReference>
<dbReference type="EMBL" id="JASDAP010000018">
    <property type="protein sequence ID" value="KAK1887639.1"/>
    <property type="molecule type" value="Genomic_DNA"/>
</dbReference>
<dbReference type="PROSITE" id="PS51029">
    <property type="entry name" value="MADF"/>
    <property type="match status" value="1"/>
</dbReference>
<feature type="domain" description="MADF" evidence="1">
    <location>
        <begin position="5"/>
        <end position="93"/>
    </location>
</feature>
<proteinExistence type="predicted"/>
<gene>
    <name evidence="2" type="ORF">KUDE01_028427</name>
</gene>
<organism evidence="2 3">
    <name type="scientific">Dissostichus eleginoides</name>
    <name type="common">Patagonian toothfish</name>
    <name type="synonym">Dissostichus amissus</name>
    <dbReference type="NCBI Taxonomy" id="100907"/>
    <lineage>
        <taxon>Eukaryota</taxon>
        <taxon>Metazoa</taxon>
        <taxon>Chordata</taxon>
        <taxon>Craniata</taxon>
        <taxon>Vertebrata</taxon>
        <taxon>Euteleostomi</taxon>
        <taxon>Actinopterygii</taxon>
        <taxon>Neopterygii</taxon>
        <taxon>Teleostei</taxon>
        <taxon>Neoteleostei</taxon>
        <taxon>Acanthomorphata</taxon>
        <taxon>Eupercaria</taxon>
        <taxon>Perciformes</taxon>
        <taxon>Notothenioidei</taxon>
        <taxon>Nototheniidae</taxon>
        <taxon>Dissostichus</taxon>
    </lineage>
</organism>
<comment type="caution">
    <text evidence="2">The sequence shown here is derived from an EMBL/GenBank/DDBJ whole genome shotgun (WGS) entry which is preliminary data.</text>
</comment>
<dbReference type="AlphaFoldDB" id="A0AAD9BTK1"/>
<dbReference type="GO" id="GO:0005667">
    <property type="term" value="C:transcription regulator complex"/>
    <property type="evidence" value="ECO:0007669"/>
    <property type="project" value="TreeGrafter"/>
</dbReference>
<dbReference type="SMART" id="SM00595">
    <property type="entry name" value="MADF"/>
    <property type="match status" value="1"/>
</dbReference>
<sequence length="580" mass="66240">MDEERFIIEVEKHTILYDITHQYYKDNVRKDKAWCLVGGVIGVEVDVCKAKWKSLRDAFVKTRKKSIPSGSAGGSQKAWKYSDIMSFVLPYIQQRSATASLCLGSMAALKFVDCLGGALPENETALRQIHLPRVFDQHITAVLEKIRGKKLSVVVDETTDTRDCSVLNIVIGVENQYYLVDVIFMDRCNHSTVAQAIIRSFHSNNLDLNDVWAVVTDNASYCLKAYREILKGVMPNSVHVTCLCHVINLVGETWQHYRYFSDAASLVAAMRSVFCRKPARKRRRVSFLINKEFVHTKAPPESVGSRWNSMFEAVQYHAEHVHLYREFLLEENSSAQAVTNILSLLETEEKMQALTVKLTFIAEGCSKLMTALTILEGTHRTTAVSAYNIMEDLGSYLVNGTAKTCGFGAKTDELLRKTGVRERKQVLDDLHDAFHLAFTKFSKHWDTHPAREIYKLIRVFDPRQAPAMEKRMEAYTSLIPMANPSQELSEQWIAYQHSREPLAADVTLADYWRGMSMRFPKVAEMAMSYIYFPVSSVDCERSFSKYKTLLTDKREALTELNTKRLTIMYFNGDVSDRWKT</sequence>
<dbReference type="Proteomes" id="UP001228049">
    <property type="component" value="Unassembled WGS sequence"/>
</dbReference>
<reference evidence="2" key="1">
    <citation type="submission" date="2023-04" db="EMBL/GenBank/DDBJ databases">
        <title>Chromosome-level genome of Chaenocephalus aceratus.</title>
        <authorList>
            <person name="Park H."/>
        </authorList>
    </citation>
    <scope>NUCLEOTIDE SEQUENCE</scope>
    <source>
        <strain evidence="2">DE</strain>
        <tissue evidence="2">Muscle</tissue>
    </source>
</reference>
<dbReference type="PANTHER" id="PTHR12243">
    <property type="entry name" value="MADF DOMAIN TRANSCRIPTION FACTOR"/>
    <property type="match status" value="1"/>
</dbReference>
<evidence type="ECO:0000313" key="2">
    <source>
        <dbReference type="EMBL" id="KAK1887639.1"/>
    </source>
</evidence>
<dbReference type="PANTHER" id="PTHR12243:SF67">
    <property type="entry name" value="COREPRESSOR OF PANGOLIN, ISOFORM A-RELATED"/>
    <property type="match status" value="1"/>
</dbReference>
<dbReference type="Pfam" id="PF10545">
    <property type="entry name" value="MADF_DNA_bdg"/>
    <property type="match status" value="1"/>
</dbReference>
<dbReference type="InterPro" id="IPR039353">
    <property type="entry name" value="TF_Adf1"/>
</dbReference>
<dbReference type="InterPro" id="IPR012337">
    <property type="entry name" value="RNaseH-like_sf"/>
</dbReference>
<dbReference type="InterPro" id="IPR006578">
    <property type="entry name" value="MADF-dom"/>
</dbReference>
<evidence type="ECO:0000313" key="3">
    <source>
        <dbReference type="Proteomes" id="UP001228049"/>
    </source>
</evidence>
<keyword evidence="3" id="KW-1185">Reference proteome</keyword>
<name>A0AAD9BTK1_DISEL</name>
<dbReference type="Pfam" id="PF05699">
    <property type="entry name" value="Dimer_Tnp_hAT"/>
    <property type="match status" value="1"/>
</dbReference>
<dbReference type="GO" id="GO:0005634">
    <property type="term" value="C:nucleus"/>
    <property type="evidence" value="ECO:0007669"/>
    <property type="project" value="TreeGrafter"/>
</dbReference>
<dbReference type="GO" id="GO:0046983">
    <property type="term" value="F:protein dimerization activity"/>
    <property type="evidence" value="ECO:0007669"/>
    <property type="project" value="InterPro"/>
</dbReference>